<dbReference type="InterPro" id="IPR016152">
    <property type="entry name" value="PTrfase/Anion_transptr"/>
</dbReference>
<gene>
    <name evidence="7" type="ORF">G7070_00415</name>
</gene>
<dbReference type="NCBIfam" id="TIGR00848">
    <property type="entry name" value="fruA"/>
    <property type="match status" value="1"/>
</dbReference>
<dbReference type="AlphaFoldDB" id="A0A6G7Y2M2"/>
<evidence type="ECO:0000313" key="8">
    <source>
        <dbReference type="Proteomes" id="UP000501058"/>
    </source>
</evidence>
<dbReference type="Proteomes" id="UP000501058">
    <property type="component" value="Chromosome"/>
</dbReference>
<dbReference type="KEGG" id="prv:G7070_00415"/>
<dbReference type="PROSITE" id="PS51094">
    <property type="entry name" value="PTS_EIIA_TYPE_2"/>
    <property type="match status" value="1"/>
</dbReference>
<proteinExistence type="predicted"/>
<dbReference type="GO" id="GO:0008982">
    <property type="term" value="F:protein-N(PI)-phosphohistidine-sugar phosphotransferase activity"/>
    <property type="evidence" value="ECO:0007669"/>
    <property type="project" value="InterPro"/>
</dbReference>
<dbReference type="InterPro" id="IPR004715">
    <property type="entry name" value="PTS_IIA_fruc"/>
</dbReference>
<evidence type="ECO:0000256" key="2">
    <source>
        <dbReference type="ARBA" id="ARBA00022553"/>
    </source>
</evidence>
<evidence type="ECO:0000313" key="7">
    <source>
        <dbReference type="EMBL" id="QIK71023.1"/>
    </source>
</evidence>
<reference evidence="7 8" key="1">
    <citation type="submission" date="2020-03" db="EMBL/GenBank/DDBJ databases">
        <title>Propioniciclava sp. nov., isolated from Hydrophilus acuminatus.</title>
        <authorList>
            <person name="Hyun D.-W."/>
            <person name="Bae J.-W."/>
        </authorList>
    </citation>
    <scope>NUCLEOTIDE SEQUENCE [LARGE SCALE GENOMIC DNA]</scope>
    <source>
        <strain evidence="7 8">HDW11</strain>
    </source>
</reference>
<dbReference type="GO" id="GO:0009401">
    <property type="term" value="P:phosphoenolpyruvate-dependent sugar phosphotransferase system"/>
    <property type="evidence" value="ECO:0007669"/>
    <property type="project" value="UniProtKB-KW"/>
</dbReference>
<evidence type="ECO:0000259" key="6">
    <source>
        <dbReference type="PROSITE" id="PS51094"/>
    </source>
</evidence>
<feature type="domain" description="PTS EIIA type-2" evidence="6">
    <location>
        <begin position="6"/>
        <end position="151"/>
    </location>
</feature>
<keyword evidence="5" id="KW-0598">Phosphotransferase system</keyword>
<organism evidence="7 8">
    <name type="scientific">Propioniciclava coleopterorum</name>
    <dbReference type="NCBI Taxonomy" id="2714937"/>
    <lineage>
        <taxon>Bacteria</taxon>
        <taxon>Bacillati</taxon>
        <taxon>Actinomycetota</taxon>
        <taxon>Actinomycetes</taxon>
        <taxon>Propionibacteriales</taxon>
        <taxon>Propionibacteriaceae</taxon>
        <taxon>Propioniciclava</taxon>
    </lineage>
</organism>
<keyword evidence="4" id="KW-0808">Transferase</keyword>
<sequence>MARLLDILDPSSMDLDFTAPTTDAAIDQLVALIGNTGAIVDPVAFADAVKTREATSSTGLGDGIAIPHGKSDGISRPAVAFARSVAGVPWGAGDGSPANLIFLIGVPAAQAGDEHLRILAMLARRLVRPAFREALLSADGPAEVRAVLEEVSS</sequence>
<name>A0A6G7Y2M2_9ACTN</name>
<dbReference type="InterPro" id="IPR002178">
    <property type="entry name" value="PTS_EIIA_type-2_dom"/>
</dbReference>
<dbReference type="Gene3D" id="3.40.930.10">
    <property type="entry name" value="Mannitol-specific EII, Chain A"/>
    <property type="match status" value="1"/>
</dbReference>
<dbReference type="SUPFAM" id="SSF55804">
    <property type="entry name" value="Phoshotransferase/anion transport protein"/>
    <property type="match status" value="1"/>
</dbReference>
<evidence type="ECO:0000256" key="4">
    <source>
        <dbReference type="ARBA" id="ARBA00022679"/>
    </source>
</evidence>
<evidence type="ECO:0000256" key="1">
    <source>
        <dbReference type="ARBA" id="ARBA00022448"/>
    </source>
</evidence>
<keyword evidence="8" id="KW-1185">Reference proteome</keyword>
<dbReference type="PANTHER" id="PTHR47738">
    <property type="entry name" value="PTS SYSTEM FRUCTOSE-LIKE EIIA COMPONENT-RELATED"/>
    <property type="match status" value="1"/>
</dbReference>
<evidence type="ECO:0000256" key="5">
    <source>
        <dbReference type="ARBA" id="ARBA00022683"/>
    </source>
</evidence>
<dbReference type="CDD" id="cd00211">
    <property type="entry name" value="PTS_IIA_fru"/>
    <property type="match status" value="1"/>
</dbReference>
<keyword evidence="3" id="KW-0762">Sugar transport</keyword>
<dbReference type="InterPro" id="IPR051541">
    <property type="entry name" value="PTS_SugarTrans_NitroReg"/>
</dbReference>
<protein>
    <submittedName>
        <fullName evidence="7">PTS transporter subunit EIIA</fullName>
    </submittedName>
</protein>
<dbReference type="RefSeq" id="WP_166230893.1">
    <property type="nucleotide sequence ID" value="NZ_CP049865.1"/>
</dbReference>
<dbReference type="PROSITE" id="PS00372">
    <property type="entry name" value="PTS_EIIA_TYPE_2_HIS"/>
    <property type="match status" value="1"/>
</dbReference>
<evidence type="ECO:0000256" key="3">
    <source>
        <dbReference type="ARBA" id="ARBA00022597"/>
    </source>
</evidence>
<dbReference type="GO" id="GO:0016020">
    <property type="term" value="C:membrane"/>
    <property type="evidence" value="ECO:0007669"/>
    <property type="project" value="InterPro"/>
</dbReference>
<keyword evidence="2" id="KW-0597">Phosphoprotein</keyword>
<dbReference type="Pfam" id="PF00359">
    <property type="entry name" value="PTS_EIIA_2"/>
    <property type="match status" value="1"/>
</dbReference>
<accession>A0A6G7Y2M2</accession>
<dbReference type="EMBL" id="CP049865">
    <property type="protein sequence ID" value="QIK71023.1"/>
    <property type="molecule type" value="Genomic_DNA"/>
</dbReference>
<keyword evidence="1" id="KW-0813">Transport</keyword>